<keyword evidence="4" id="KW-1185">Reference proteome</keyword>
<evidence type="ECO:0000313" key="3">
    <source>
        <dbReference type="EMBL" id="KAK6938024.1"/>
    </source>
</evidence>
<dbReference type="PANTHER" id="PTHR35699">
    <property type="entry name" value="F2J10.10 PROTEIN"/>
    <property type="match status" value="1"/>
</dbReference>
<proteinExistence type="predicted"/>
<protein>
    <submittedName>
        <fullName evidence="3">Uncharacterized protein</fullName>
    </submittedName>
</protein>
<evidence type="ECO:0000256" key="2">
    <source>
        <dbReference type="SAM" id="Phobius"/>
    </source>
</evidence>
<dbReference type="PANTHER" id="PTHR35699:SF1">
    <property type="entry name" value="F2J10.10 PROTEIN"/>
    <property type="match status" value="1"/>
</dbReference>
<comment type="caution">
    <text evidence="3">The sequence shown here is derived from an EMBL/GenBank/DDBJ whole genome shotgun (WGS) entry which is preliminary data.</text>
</comment>
<evidence type="ECO:0000256" key="1">
    <source>
        <dbReference type="SAM" id="MobiDB-lite"/>
    </source>
</evidence>
<sequence length="196" mass="21494">MAYSVEVVSCGLNLRPMEVSKSRVKKVLKSRSRTLAVGFRLTCSFEQGNSHSNSKRGDEPMEILFMKEVRRRGLSPTPPLEVTGQNRSQGHQEMTTLEGDDSGLSTDVAENLPDLRDHYSTALNGGFEGFGSEAKLLLAVCGSFIIGYWPFIVTIMAVFSALNLCAGSSFIHEASNTSIASPPFQDVNMLLRDAKW</sequence>
<accession>A0AAN8ZEP3</accession>
<gene>
    <name evidence="3" type="ORF">RJ641_031532</name>
</gene>
<feature type="region of interest" description="Disordered" evidence="1">
    <location>
        <begin position="74"/>
        <end position="103"/>
    </location>
</feature>
<keyword evidence="2" id="KW-1133">Transmembrane helix</keyword>
<organism evidence="3 4">
    <name type="scientific">Dillenia turbinata</name>
    <dbReference type="NCBI Taxonomy" id="194707"/>
    <lineage>
        <taxon>Eukaryota</taxon>
        <taxon>Viridiplantae</taxon>
        <taxon>Streptophyta</taxon>
        <taxon>Embryophyta</taxon>
        <taxon>Tracheophyta</taxon>
        <taxon>Spermatophyta</taxon>
        <taxon>Magnoliopsida</taxon>
        <taxon>eudicotyledons</taxon>
        <taxon>Gunneridae</taxon>
        <taxon>Pentapetalae</taxon>
        <taxon>Dilleniales</taxon>
        <taxon>Dilleniaceae</taxon>
        <taxon>Dillenia</taxon>
    </lineage>
</organism>
<keyword evidence="2" id="KW-0812">Transmembrane</keyword>
<keyword evidence="2" id="KW-0472">Membrane</keyword>
<dbReference type="Proteomes" id="UP001370490">
    <property type="component" value="Unassembled WGS sequence"/>
</dbReference>
<evidence type="ECO:0000313" key="4">
    <source>
        <dbReference type="Proteomes" id="UP001370490"/>
    </source>
</evidence>
<feature type="transmembrane region" description="Helical" evidence="2">
    <location>
        <begin position="136"/>
        <end position="162"/>
    </location>
</feature>
<feature type="compositionally biased region" description="Polar residues" evidence="1">
    <location>
        <begin position="83"/>
        <end position="95"/>
    </location>
</feature>
<name>A0AAN8ZEP3_9MAGN</name>
<dbReference type="AlphaFoldDB" id="A0AAN8ZEP3"/>
<reference evidence="3 4" key="1">
    <citation type="submission" date="2023-12" db="EMBL/GenBank/DDBJ databases">
        <title>A high-quality genome assembly for Dillenia turbinata (Dilleniales).</title>
        <authorList>
            <person name="Chanderbali A."/>
        </authorList>
    </citation>
    <scope>NUCLEOTIDE SEQUENCE [LARGE SCALE GENOMIC DNA]</scope>
    <source>
        <strain evidence="3">LSX21</strain>
        <tissue evidence="3">Leaf</tissue>
    </source>
</reference>
<dbReference type="EMBL" id="JBAMMX010000006">
    <property type="protein sequence ID" value="KAK6938024.1"/>
    <property type="molecule type" value="Genomic_DNA"/>
</dbReference>